<keyword evidence="2" id="KW-1185">Reference proteome</keyword>
<dbReference type="EMBL" id="JAPQKL010000004">
    <property type="protein sequence ID" value="KAJ5135451.1"/>
    <property type="molecule type" value="Genomic_DNA"/>
</dbReference>
<evidence type="ECO:0000313" key="2">
    <source>
        <dbReference type="Proteomes" id="UP001149079"/>
    </source>
</evidence>
<dbReference type="GeneID" id="81404643"/>
<reference evidence="1" key="1">
    <citation type="submission" date="2022-11" db="EMBL/GenBank/DDBJ databases">
        <authorList>
            <person name="Petersen C."/>
        </authorList>
    </citation>
    <scope>NUCLEOTIDE SEQUENCE</scope>
    <source>
        <strain evidence="1">IBT 22155</strain>
    </source>
</reference>
<dbReference type="AlphaFoldDB" id="A0A9W9L3R7"/>
<dbReference type="InterPro" id="IPR011990">
    <property type="entry name" value="TPR-like_helical_dom_sf"/>
</dbReference>
<evidence type="ECO:0000313" key="1">
    <source>
        <dbReference type="EMBL" id="KAJ5135451.1"/>
    </source>
</evidence>
<dbReference type="Gene3D" id="1.25.40.10">
    <property type="entry name" value="Tetratricopeptide repeat domain"/>
    <property type="match status" value="1"/>
</dbReference>
<protein>
    <submittedName>
        <fullName evidence="1">Uncharacterized protein</fullName>
    </submittedName>
</protein>
<dbReference type="RefSeq" id="XP_056522423.1">
    <property type="nucleotide sequence ID" value="XM_056665473.1"/>
</dbReference>
<comment type="caution">
    <text evidence="1">The sequence shown here is derived from an EMBL/GenBank/DDBJ whole genome shotgun (WGS) entry which is preliminary data.</text>
</comment>
<dbReference type="OrthoDB" id="4321906at2759"/>
<reference evidence="1" key="2">
    <citation type="journal article" date="2023" name="IMA Fungus">
        <title>Comparative genomic study of the Penicillium genus elucidates a diverse pangenome and 15 lateral gene transfer events.</title>
        <authorList>
            <person name="Petersen C."/>
            <person name="Sorensen T."/>
            <person name="Nielsen M.R."/>
            <person name="Sondergaard T.E."/>
            <person name="Sorensen J.L."/>
            <person name="Fitzpatrick D.A."/>
            <person name="Frisvad J.C."/>
            <person name="Nielsen K.L."/>
        </authorList>
    </citation>
    <scope>NUCLEOTIDE SEQUENCE</scope>
    <source>
        <strain evidence="1">IBT 22155</strain>
    </source>
</reference>
<name>A0A9W9L3R7_9EURO</name>
<organism evidence="1 2">
    <name type="scientific">Penicillium bovifimosum</name>
    <dbReference type="NCBI Taxonomy" id="126998"/>
    <lineage>
        <taxon>Eukaryota</taxon>
        <taxon>Fungi</taxon>
        <taxon>Dikarya</taxon>
        <taxon>Ascomycota</taxon>
        <taxon>Pezizomycotina</taxon>
        <taxon>Eurotiomycetes</taxon>
        <taxon>Eurotiomycetidae</taxon>
        <taxon>Eurotiales</taxon>
        <taxon>Aspergillaceae</taxon>
        <taxon>Penicillium</taxon>
    </lineage>
</organism>
<dbReference type="SUPFAM" id="SSF48452">
    <property type="entry name" value="TPR-like"/>
    <property type="match status" value="2"/>
</dbReference>
<gene>
    <name evidence="1" type="ORF">N7515_004729</name>
</gene>
<dbReference type="Proteomes" id="UP001149079">
    <property type="component" value="Unassembled WGS sequence"/>
</dbReference>
<proteinExistence type="predicted"/>
<accession>A0A9W9L3R7</accession>
<sequence length="398" mass="45673">MSILTETPEQETEINWSTIHRTPDISIHKALNIHDFYRKVTSGSYEHFDIPIEFVVMLKEAAKAACKKGYLKYAFDLLSTAEFTFDQSWHYIQGNTQTRAEEHISVHYTHARIATLFGDFRKARKHANKALECYYSGMADPSFVINYPVWIIWGARAEAMSGLHVDHNGTAKRYYRQALELKPSSVKFSACELDLCRCLFELGRWREPIERLEAFIEHRAELFGPDDSGDYLVGYALYLLGNAHMMYKPTIDGATDIRTIEEALNFLKRSLTCFRLYFGTTHCWYGAVNDKLGLLYTDLAAANPQESQQYSQNALNHFRAALRAFGYQRNAINFKAECARVLYHTSILMDNMGKDAEWEETLMEADALQWDITSSGGWNFEGASAAEVYDEIVNPLFR</sequence>